<evidence type="ECO:0000313" key="3">
    <source>
        <dbReference type="EMBL" id="WTW60332.1"/>
    </source>
</evidence>
<feature type="region of interest" description="Disordered" evidence="1">
    <location>
        <begin position="55"/>
        <end position="83"/>
    </location>
</feature>
<sequence length="434" mass="45561">MHTNDKAHIPDGRKPARPVGGAPARDGGIPGGLLALQSSAGNAAVVQMLRATGHAWAQPEQHQHGAGCGHQQSPEQAATAVQRSAVHDILRTSGRPMDDATRTDMEARLGADFSDVRIHNDTAAKASAAEVGARAYTSGNHVVIGDGGGDKHTLAHELTHVIQQRQGPVAGTDNGAGLKVSAPSDRYEQEAEANALRAMAEAAPLQRSAGTAEALANGSPRHGTEIQRAKDSKGSKAAGKKVAQGNSSAQPDGPKQGDHLFNGLGDTILKVIEEIENLESGTPPALAAAGQAAAITALRGLAERARVQRANHAFESAMAVKGGGSGRAGDTNSRSYGTFAGHMRTAVSELQFLYGWPDMDATQTVLGVDTKTKLLQIIFDQDAHDRKEKENGVNKASFKTWVTQTEDVMWDLYSAYTTLLQNIHARSLAISDGQ</sequence>
<evidence type="ECO:0000259" key="2">
    <source>
        <dbReference type="Pfam" id="PF13699"/>
    </source>
</evidence>
<feature type="domain" description="eCIS core" evidence="2">
    <location>
        <begin position="96"/>
        <end position="167"/>
    </location>
</feature>
<proteinExistence type="predicted"/>
<gene>
    <name evidence="3" type="ORF">OG549_06590</name>
</gene>
<protein>
    <submittedName>
        <fullName evidence="3">DUF4157 domain-containing protein</fullName>
    </submittedName>
</protein>
<organism evidence="3">
    <name type="scientific">Streptomyces sp. NBC_00003</name>
    <dbReference type="NCBI Taxonomy" id="2903608"/>
    <lineage>
        <taxon>Bacteria</taxon>
        <taxon>Bacillati</taxon>
        <taxon>Actinomycetota</taxon>
        <taxon>Actinomycetes</taxon>
        <taxon>Kitasatosporales</taxon>
        <taxon>Streptomycetaceae</taxon>
        <taxon>Streptomyces</taxon>
    </lineage>
</organism>
<feature type="region of interest" description="Disordered" evidence="1">
    <location>
        <begin position="1"/>
        <end position="26"/>
    </location>
</feature>
<feature type="region of interest" description="Disordered" evidence="1">
    <location>
        <begin position="167"/>
        <end position="186"/>
    </location>
</feature>
<feature type="compositionally biased region" description="Basic and acidic residues" evidence="1">
    <location>
        <begin position="222"/>
        <end position="234"/>
    </location>
</feature>
<dbReference type="EMBL" id="CP108318">
    <property type="protein sequence ID" value="WTW60332.1"/>
    <property type="molecule type" value="Genomic_DNA"/>
</dbReference>
<dbReference type="AlphaFoldDB" id="A0AAU2UYX3"/>
<evidence type="ECO:0000256" key="1">
    <source>
        <dbReference type="SAM" id="MobiDB-lite"/>
    </source>
</evidence>
<accession>A0AAU2UYX3</accession>
<feature type="compositionally biased region" description="Basic and acidic residues" evidence="1">
    <location>
        <begin position="1"/>
        <end position="14"/>
    </location>
</feature>
<dbReference type="InterPro" id="IPR025295">
    <property type="entry name" value="eCIS_core_dom"/>
</dbReference>
<feature type="compositionally biased region" description="Polar residues" evidence="1">
    <location>
        <begin position="73"/>
        <end position="82"/>
    </location>
</feature>
<reference evidence="3" key="1">
    <citation type="submission" date="2022-10" db="EMBL/GenBank/DDBJ databases">
        <title>The complete genomes of actinobacterial strains from the NBC collection.</title>
        <authorList>
            <person name="Joergensen T.S."/>
            <person name="Alvarez Arevalo M."/>
            <person name="Sterndorff E.B."/>
            <person name="Faurdal D."/>
            <person name="Vuksanovic O."/>
            <person name="Mourched A.-S."/>
            <person name="Charusanti P."/>
            <person name="Shaw S."/>
            <person name="Blin K."/>
            <person name="Weber T."/>
        </authorList>
    </citation>
    <scope>NUCLEOTIDE SEQUENCE</scope>
    <source>
        <strain evidence="3">NBC_00003</strain>
    </source>
</reference>
<feature type="region of interest" description="Disordered" evidence="1">
    <location>
        <begin position="207"/>
        <end position="261"/>
    </location>
</feature>
<dbReference type="Pfam" id="PF13699">
    <property type="entry name" value="eCIS_core"/>
    <property type="match status" value="1"/>
</dbReference>
<name>A0AAU2UYX3_9ACTN</name>